<keyword evidence="2" id="KW-1185">Reference proteome</keyword>
<protein>
    <submittedName>
        <fullName evidence="1">Uncharacterized protein</fullName>
    </submittedName>
</protein>
<reference evidence="1 2" key="1">
    <citation type="journal article" date="2018" name="Mol. Biol. Evol.">
        <title>Broad Genomic Sampling Reveals a Smut Pathogenic Ancestry of the Fungal Clade Ustilaginomycotina.</title>
        <authorList>
            <person name="Kijpornyongpan T."/>
            <person name="Mondo S.J."/>
            <person name="Barry K."/>
            <person name="Sandor L."/>
            <person name="Lee J."/>
            <person name="Lipzen A."/>
            <person name="Pangilinan J."/>
            <person name="LaButti K."/>
            <person name="Hainaut M."/>
            <person name="Henrissat B."/>
            <person name="Grigoriev I.V."/>
            <person name="Spatafora J.W."/>
            <person name="Aime M.C."/>
        </authorList>
    </citation>
    <scope>NUCLEOTIDE SEQUENCE [LARGE SCALE GENOMIC DNA]</scope>
    <source>
        <strain evidence="1 2">SA 807</strain>
    </source>
</reference>
<accession>A0ACD0P5R9</accession>
<evidence type="ECO:0000313" key="2">
    <source>
        <dbReference type="Proteomes" id="UP000245626"/>
    </source>
</evidence>
<evidence type="ECO:0000313" key="1">
    <source>
        <dbReference type="EMBL" id="PWN53332.1"/>
    </source>
</evidence>
<gene>
    <name evidence="1" type="ORF">IE53DRAFT_183674</name>
</gene>
<dbReference type="Proteomes" id="UP000245626">
    <property type="component" value="Unassembled WGS sequence"/>
</dbReference>
<dbReference type="EMBL" id="KZ819730">
    <property type="protein sequence ID" value="PWN53332.1"/>
    <property type="molecule type" value="Genomic_DNA"/>
</dbReference>
<name>A0ACD0P5R9_9BASI</name>
<sequence>MPSLPPNWIQPSLNPPAFPIPLELIFRVHDPFNPPPFFNFLLSIMYLYHSPPTLERKEGNEFIERGKKKQSGEGGGGRGFLSASSFGVIVFVPLNPVSIPSDGTHRQSEKRDERLFFFYSFFLFFSFSPTLKNQKFDHSILHHEPFLLEGISILGCDALWLWRRVKGEGWNRGQ</sequence>
<proteinExistence type="predicted"/>
<organism evidence="1 2">
    <name type="scientific">Violaceomyces palustris</name>
    <dbReference type="NCBI Taxonomy" id="1673888"/>
    <lineage>
        <taxon>Eukaryota</taxon>
        <taxon>Fungi</taxon>
        <taxon>Dikarya</taxon>
        <taxon>Basidiomycota</taxon>
        <taxon>Ustilaginomycotina</taxon>
        <taxon>Ustilaginomycetes</taxon>
        <taxon>Violaceomycetales</taxon>
        <taxon>Violaceomycetaceae</taxon>
        <taxon>Violaceomyces</taxon>
    </lineage>
</organism>